<dbReference type="Pfam" id="PF10038">
    <property type="entry name" value="DUF2274"/>
    <property type="match status" value="1"/>
</dbReference>
<protein>
    <recommendedName>
        <fullName evidence="4">DUF2274 domain-containing protein</fullName>
    </recommendedName>
</protein>
<gene>
    <name evidence="2" type="ORF">FBZ87_10323</name>
</gene>
<name>A0A560K1N0_9PROT</name>
<evidence type="ECO:0000313" key="3">
    <source>
        <dbReference type="Proteomes" id="UP000320516"/>
    </source>
</evidence>
<feature type="compositionally biased region" description="Polar residues" evidence="1">
    <location>
        <begin position="87"/>
        <end position="98"/>
    </location>
</feature>
<sequence>MLKLAKLPDRTPVRLTVTLSPELHQRLQGYAALYRATYGETEAVAELVPFMLDAFLDSDRAYAKAQREELPMAEVAGPRRGRGKASASETIVPSNPED</sequence>
<reference evidence="2 3" key="1">
    <citation type="submission" date="2019-06" db="EMBL/GenBank/DDBJ databases">
        <title>Genomic Encyclopedia of Type Strains, Phase IV (KMG-V): Genome sequencing to study the core and pangenomes of soil and plant-associated prokaryotes.</title>
        <authorList>
            <person name="Whitman W."/>
        </authorList>
    </citation>
    <scope>NUCLEOTIDE SEQUENCE [LARGE SCALE GENOMIC DNA]</scope>
    <source>
        <strain evidence="2 3">BR 12005</strain>
    </source>
</reference>
<organism evidence="2 3">
    <name type="scientific">Nitrospirillum amazonense</name>
    <dbReference type="NCBI Taxonomy" id="28077"/>
    <lineage>
        <taxon>Bacteria</taxon>
        <taxon>Pseudomonadati</taxon>
        <taxon>Pseudomonadota</taxon>
        <taxon>Alphaproteobacteria</taxon>
        <taxon>Rhodospirillales</taxon>
        <taxon>Azospirillaceae</taxon>
        <taxon>Nitrospirillum</taxon>
    </lineage>
</organism>
<feature type="region of interest" description="Disordered" evidence="1">
    <location>
        <begin position="70"/>
        <end position="98"/>
    </location>
</feature>
<comment type="caution">
    <text evidence="2">The sequence shown here is derived from an EMBL/GenBank/DDBJ whole genome shotgun (WGS) entry which is preliminary data.</text>
</comment>
<accession>A0A560K1N0</accession>
<proteinExistence type="predicted"/>
<evidence type="ECO:0000313" key="2">
    <source>
        <dbReference type="EMBL" id="TWB77211.1"/>
    </source>
</evidence>
<dbReference type="RefSeq" id="WP_145609849.1">
    <property type="nucleotide sequence ID" value="NZ_VITV01000003.1"/>
</dbReference>
<evidence type="ECO:0008006" key="4">
    <source>
        <dbReference type="Google" id="ProtNLM"/>
    </source>
</evidence>
<dbReference type="Proteomes" id="UP000320516">
    <property type="component" value="Unassembled WGS sequence"/>
</dbReference>
<dbReference type="EMBL" id="VITV01000003">
    <property type="protein sequence ID" value="TWB77211.1"/>
    <property type="molecule type" value="Genomic_DNA"/>
</dbReference>
<dbReference type="AlphaFoldDB" id="A0A560K1N0"/>
<evidence type="ECO:0000256" key="1">
    <source>
        <dbReference type="SAM" id="MobiDB-lite"/>
    </source>
</evidence>
<dbReference type="InterPro" id="IPR018733">
    <property type="entry name" value="DUF2274"/>
</dbReference>